<gene>
    <name evidence="3" type="ORF">Vretifemale_14845</name>
    <name evidence="4" type="ORF">Vretimale_11577</name>
</gene>
<reference evidence="3" key="1">
    <citation type="journal article" date="2021" name="Proc. Natl. Acad. Sci. U.S.A.">
        <title>Three genomes in the algal genus Volvox reveal the fate of a haploid sex-determining region after a transition to homothallism.</title>
        <authorList>
            <person name="Yamamoto K."/>
            <person name="Hamaji T."/>
            <person name="Kawai-Toyooka H."/>
            <person name="Matsuzaki R."/>
            <person name="Takahashi F."/>
            <person name="Nishimura Y."/>
            <person name="Kawachi M."/>
            <person name="Noguchi H."/>
            <person name="Minakuchi Y."/>
            <person name="Umen J.G."/>
            <person name="Toyoda A."/>
            <person name="Nozaki H."/>
        </authorList>
    </citation>
    <scope>NUCLEOTIDE SEQUENCE</scope>
    <source>
        <strain evidence="4">NIES-3785</strain>
        <strain evidence="3">NIES-3786</strain>
    </source>
</reference>
<feature type="region of interest" description="Disordered" evidence="1">
    <location>
        <begin position="1"/>
        <end position="26"/>
    </location>
</feature>
<dbReference type="Proteomes" id="UP000722791">
    <property type="component" value="Unassembled WGS sequence"/>
</dbReference>
<keyword evidence="2" id="KW-0472">Membrane</keyword>
<sequence length="279" mass="30074">MYSPSIPPPPKVSTPFRTRPSSRVARPWCPRLPSFPDGLRRSCSGSGSGSGSVEFLTRAGRDRVLDAIRKAVGRVPDGVVNTNTFQQQPGSLDAPVMATSGNDMSGRWGARQGEADADGWHKDDPYEVIRPDGGHAMRWWTYFVAAMMAVGGLLTTLCTGLLEPLQLGWGTAALLVLSGAAMSNVDSVPGALGVKVAWAVCALVVLKEVTRSRLLMSPGLSAWMLLALVTCIGYMLTDMSALDEVMLPSNPGSVFKSPNVPERSRVWHEWGYGQVQMRE</sequence>
<evidence type="ECO:0000256" key="1">
    <source>
        <dbReference type="SAM" id="MobiDB-lite"/>
    </source>
</evidence>
<proteinExistence type="predicted"/>
<keyword evidence="5" id="KW-1185">Reference proteome</keyword>
<dbReference type="AlphaFoldDB" id="A0A8J4CN49"/>
<comment type="caution">
    <text evidence="3">The sequence shown here is derived from an EMBL/GenBank/DDBJ whole genome shotgun (WGS) entry which is preliminary data.</text>
</comment>
<name>A0A8J4CN49_9CHLO</name>
<dbReference type="OrthoDB" id="548643at2759"/>
<evidence type="ECO:0000313" key="3">
    <source>
        <dbReference type="EMBL" id="GIL86546.1"/>
    </source>
</evidence>
<evidence type="ECO:0000313" key="5">
    <source>
        <dbReference type="Proteomes" id="UP000747110"/>
    </source>
</evidence>
<dbReference type="EMBL" id="BNCQ01000024">
    <property type="protein sequence ID" value="GIM07459.1"/>
    <property type="molecule type" value="Genomic_DNA"/>
</dbReference>
<evidence type="ECO:0000313" key="4">
    <source>
        <dbReference type="EMBL" id="GIM07459.1"/>
    </source>
</evidence>
<protein>
    <submittedName>
        <fullName evidence="3">Uncharacterized protein</fullName>
    </submittedName>
</protein>
<feature type="transmembrane region" description="Helical" evidence="2">
    <location>
        <begin position="139"/>
        <end position="162"/>
    </location>
</feature>
<feature type="transmembrane region" description="Helical" evidence="2">
    <location>
        <begin position="218"/>
        <end position="237"/>
    </location>
</feature>
<dbReference type="EMBL" id="BNCP01000036">
    <property type="protein sequence ID" value="GIL86546.1"/>
    <property type="molecule type" value="Genomic_DNA"/>
</dbReference>
<keyword evidence="2" id="KW-0812">Transmembrane</keyword>
<feature type="compositionally biased region" description="Pro residues" evidence="1">
    <location>
        <begin position="1"/>
        <end position="12"/>
    </location>
</feature>
<accession>A0A8J4CN49</accession>
<evidence type="ECO:0000256" key="2">
    <source>
        <dbReference type="SAM" id="Phobius"/>
    </source>
</evidence>
<keyword evidence="2" id="KW-1133">Transmembrane helix</keyword>
<dbReference type="Proteomes" id="UP000747110">
    <property type="component" value="Unassembled WGS sequence"/>
</dbReference>
<organism evidence="3 5">
    <name type="scientific">Volvox reticuliferus</name>
    <dbReference type="NCBI Taxonomy" id="1737510"/>
    <lineage>
        <taxon>Eukaryota</taxon>
        <taxon>Viridiplantae</taxon>
        <taxon>Chlorophyta</taxon>
        <taxon>core chlorophytes</taxon>
        <taxon>Chlorophyceae</taxon>
        <taxon>CS clade</taxon>
        <taxon>Chlamydomonadales</taxon>
        <taxon>Volvocaceae</taxon>
        <taxon>Volvox</taxon>
    </lineage>
</organism>